<keyword evidence="4" id="KW-1185">Reference proteome</keyword>
<dbReference type="Gene3D" id="3.40.710.10">
    <property type="entry name" value="DD-peptidase/beta-lactamase superfamily"/>
    <property type="match status" value="1"/>
</dbReference>
<comment type="caution">
    <text evidence="3">The sequence shown here is derived from an EMBL/GenBank/DDBJ whole genome shotgun (WGS) entry which is preliminary data.</text>
</comment>
<name>A0A0B4GWP5_METGA</name>
<evidence type="ECO:0000256" key="1">
    <source>
        <dbReference type="ARBA" id="ARBA00038215"/>
    </source>
</evidence>
<dbReference type="SUPFAM" id="SSF56601">
    <property type="entry name" value="beta-lactamase/transpeptidase-like"/>
    <property type="match status" value="1"/>
</dbReference>
<comment type="similarity">
    <text evidence="1">Belongs to the peptidase S12 family.</text>
</comment>
<organism evidence="3 4">
    <name type="scientific">Metarhizium guizhouense (strain ARSEF 977)</name>
    <dbReference type="NCBI Taxonomy" id="1276136"/>
    <lineage>
        <taxon>Eukaryota</taxon>
        <taxon>Fungi</taxon>
        <taxon>Dikarya</taxon>
        <taxon>Ascomycota</taxon>
        <taxon>Pezizomycotina</taxon>
        <taxon>Sordariomycetes</taxon>
        <taxon>Hypocreomycetidae</taxon>
        <taxon>Hypocreales</taxon>
        <taxon>Clavicipitaceae</taxon>
        <taxon>Metarhizium</taxon>
    </lineage>
</organism>
<evidence type="ECO:0000259" key="2">
    <source>
        <dbReference type="Pfam" id="PF00144"/>
    </source>
</evidence>
<dbReference type="EMBL" id="AZNH01000002">
    <property type="protein sequence ID" value="KID91965.1"/>
    <property type="molecule type" value="Genomic_DNA"/>
</dbReference>
<evidence type="ECO:0000313" key="3">
    <source>
        <dbReference type="EMBL" id="KID91965.1"/>
    </source>
</evidence>
<dbReference type="HOGENOM" id="CLU_020027_14_2_1"/>
<feature type="domain" description="Beta-lactamase-related" evidence="2">
    <location>
        <begin position="19"/>
        <end position="248"/>
    </location>
</feature>
<dbReference type="InterPro" id="IPR050491">
    <property type="entry name" value="AmpC-like"/>
</dbReference>
<dbReference type="PANTHER" id="PTHR46825">
    <property type="entry name" value="D-ALANYL-D-ALANINE-CARBOXYPEPTIDASE/ENDOPEPTIDASE AMPH"/>
    <property type="match status" value="1"/>
</dbReference>
<dbReference type="Proteomes" id="UP000031192">
    <property type="component" value="Unassembled WGS sequence"/>
</dbReference>
<accession>A0A0B4GWP5</accession>
<dbReference type="InterPro" id="IPR012338">
    <property type="entry name" value="Beta-lactam/transpept-like"/>
</dbReference>
<dbReference type="Pfam" id="PF00144">
    <property type="entry name" value="Beta-lactamase"/>
    <property type="match status" value="1"/>
</dbReference>
<dbReference type="AlphaFoldDB" id="A0A0B4GWP5"/>
<reference evidence="3 4" key="1">
    <citation type="journal article" date="2014" name="Proc. Natl. Acad. Sci. U.S.A.">
        <title>Trajectory and genomic determinants of fungal-pathogen speciation and host adaptation.</title>
        <authorList>
            <person name="Hu X."/>
            <person name="Xiao G."/>
            <person name="Zheng P."/>
            <person name="Shang Y."/>
            <person name="Su Y."/>
            <person name="Zhang X."/>
            <person name="Liu X."/>
            <person name="Zhan S."/>
            <person name="St Leger R.J."/>
            <person name="Wang C."/>
        </authorList>
    </citation>
    <scope>NUCLEOTIDE SEQUENCE [LARGE SCALE GENOMIC DNA]</scope>
    <source>
        <strain evidence="3 4">ARSEF 977</strain>
    </source>
</reference>
<evidence type="ECO:0000313" key="4">
    <source>
        <dbReference type="Proteomes" id="UP000031192"/>
    </source>
</evidence>
<dbReference type="PANTHER" id="PTHR46825:SF14">
    <property type="entry name" value="BETA-LACTAMASE-RELATED DOMAIN-CONTAINING PROTEIN"/>
    <property type="match status" value="1"/>
</dbReference>
<gene>
    <name evidence="3" type="ORF">MGU_00876</name>
</gene>
<protein>
    <submittedName>
        <fullName evidence="3">Beta-lactamase-domain-containing protein</fullName>
    </submittedName>
</protein>
<dbReference type="InterPro" id="IPR001466">
    <property type="entry name" value="Beta-lactam-related"/>
</dbReference>
<sequence>MSIALQGDLEFMLAPSDALPAVSRLDTVAPFRKSWVYNNWGYSVAGAVIEKLSGKPAYQYIRETILDPLGLANTTTRPVVDQDCDFAEAYSALDNATLHHLPRALPFKGSLFELAGGMFSTVNDMLKYAQAILRAQIDAQSSPLENLEMLFQGHVPLVQSDKSFGSYGMGWIVTHLPGVVGLQGNNAELFDLDKLARIGNDTNLIKTLYHQGAGLGYYSAMYLFPESKSGFVVLTNSMPLNDAADWIARVVATALHGFQNTTDYVEFAHESRRRKVRSVSAMKVEFDRIREDDPGIDPRPLGVYCGRYRNVLGNFFIDIRQSLQDAHLLELLFLGREQQMYQLRHLQGDMFEWAPDYDEQARRARFTRWDTAYFQVGFHFKDEHEASSLEWAGGQTLVALHQSQSVVRDGLINSSGNSDSDEL</sequence>
<proteinExistence type="inferred from homology"/>